<dbReference type="InterPro" id="IPR028082">
    <property type="entry name" value="Peripla_BP_I"/>
</dbReference>
<protein>
    <recommendedName>
        <fullName evidence="2 9">Phosphoinositide phospholipase C</fullName>
        <ecNumber evidence="2 9">3.1.4.11</ecNumber>
    </recommendedName>
</protein>
<dbReference type="Gene3D" id="3.20.20.190">
    <property type="entry name" value="Phosphatidylinositol (PI) phosphodiesterase"/>
    <property type="match status" value="2"/>
</dbReference>
<evidence type="ECO:0000256" key="6">
    <source>
        <dbReference type="ARBA" id="ARBA00022989"/>
    </source>
</evidence>
<dbReference type="Pfam" id="PF00388">
    <property type="entry name" value="PI-PLC-X"/>
    <property type="match status" value="1"/>
</dbReference>
<evidence type="ECO:0000256" key="9">
    <source>
        <dbReference type="RuleBase" id="RU361133"/>
    </source>
</evidence>
<organism evidence="14 15">
    <name type="scientific">Prymnesium parvum</name>
    <name type="common">Toxic golden alga</name>
    <dbReference type="NCBI Taxonomy" id="97485"/>
    <lineage>
        <taxon>Eukaryota</taxon>
        <taxon>Haptista</taxon>
        <taxon>Haptophyta</taxon>
        <taxon>Prymnesiophyceae</taxon>
        <taxon>Prymnesiales</taxon>
        <taxon>Prymnesiaceae</taxon>
        <taxon>Prymnesium</taxon>
    </lineage>
</organism>
<keyword evidence="15" id="KW-1185">Reference proteome</keyword>
<feature type="region of interest" description="Disordered" evidence="10">
    <location>
        <begin position="2757"/>
        <end position="2781"/>
    </location>
</feature>
<comment type="caution">
    <text evidence="14">The sequence shown here is derived from an EMBL/GenBank/DDBJ whole genome shotgun (WGS) entry which is preliminary data.</text>
</comment>
<evidence type="ECO:0000313" key="14">
    <source>
        <dbReference type="EMBL" id="KAL1499340.1"/>
    </source>
</evidence>
<dbReference type="EC" id="3.1.4.11" evidence="2 9"/>
<evidence type="ECO:0000256" key="10">
    <source>
        <dbReference type="SAM" id="MobiDB-lite"/>
    </source>
</evidence>
<dbReference type="PROSITE" id="PS50007">
    <property type="entry name" value="PIPLC_X_DOMAIN"/>
    <property type="match status" value="1"/>
</dbReference>
<comment type="subcellular location">
    <subcellularLocation>
        <location evidence="1">Membrane</location>
    </subcellularLocation>
</comment>
<evidence type="ECO:0000256" key="12">
    <source>
        <dbReference type="SAM" id="SignalP"/>
    </source>
</evidence>
<dbReference type="SUPFAM" id="SSF53822">
    <property type="entry name" value="Periplasmic binding protein-like I"/>
    <property type="match status" value="2"/>
</dbReference>
<reference evidence="14 15" key="1">
    <citation type="journal article" date="2024" name="Science">
        <title>Giant polyketide synthase enzymes in the biosynthesis of giant marine polyether toxins.</title>
        <authorList>
            <person name="Fallon T.R."/>
            <person name="Shende V.V."/>
            <person name="Wierzbicki I.H."/>
            <person name="Pendleton A.L."/>
            <person name="Watervoot N.F."/>
            <person name="Auber R.P."/>
            <person name="Gonzalez D.J."/>
            <person name="Wisecaver J.H."/>
            <person name="Moore B.S."/>
        </authorList>
    </citation>
    <scope>NUCLEOTIDE SEQUENCE [LARGE SCALE GENOMIC DNA]</scope>
    <source>
        <strain evidence="14 15">12B1</strain>
    </source>
</reference>
<feature type="transmembrane region" description="Helical" evidence="11">
    <location>
        <begin position="1622"/>
        <end position="1642"/>
    </location>
</feature>
<feature type="domain" description="PI-PLC Y-box" evidence="13">
    <location>
        <begin position="2454"/>
        <end position="2513"/>
    </location>
</feature>
<sequence>MMPPPLQVLLLLLARLGHSAASSLCLPDNGDYCVDRHLLAAGTITVVAHGQAEDVFWSDGIRPAMLQAAAELRVPLSFSLFPRDLSKAQIAEQMSAQIRAAAALPEGAGRPRALVVTVPSGTGVASAVQAAVAAGIAVVGFNAGSDVAEQIGLRAYFGQDESRAGAQAAAEILERMGGGARRVVFLDLGGSLLSDRFVAFNRTLAAAGVQVDFVLTPARLTSRLDDSLAMIDALRVELLAPNCSSPTGASCVYDGIMARRRPATSPYASLRSASPTDPRPPAVRLQHRLPSTPPPFVLFSPPLQRFHPSPIRPRRSQLGGTALLPSLRTFISSSLCHTKHGAQVPIGVFDYSTSSAAALRDGFVSFLIDQQTWLQGYLSAATAALAATLNASLAPPLSPEILHTGPAVVTPASRLLDGYPEDKWASRRPFRLALLSRAAAASPPLASGASQAALDLGGEAEAAGLPHGSLAAACAAWDPPPDALLAEGWEGAEVEACLRLHANLTAVTVGGGARADNSSERWLHRLAPDEARAAAAFAAAFAAANASRVLCAHDEGGALCAAFVGAMASLGREAEAVASASLLGRLPSLPPRGGVLVASPLVAPVVAAAPSLLLAYLGPHAAAADDATLVLHADTQPWLAGYLGTLLLAIQAATSSHLVVRQLDPTDTRATAAPARECLASNATFCPLRTPPPAPLREVRLGVLLPMFLTKANGYRELYGSVRRAVEQAVAEVNNKSDGVADELLPTTTLRIAYRDSKCDGTRSLTAALELVKDVFGGRGVAAIVGAACSGASETAARITAAAGVPLLSPLSVSPILSDGLEYPYFLRVIPPDTLLAHAVVDVLQQLWGYTRVALLHSVDAYGTGVGDAFSDRAFALGLNVLELPPIQNSQADFAAQHSAIARSGARVIVVFCQAFDSGRFIRSAYEAGVSGEGFLMFGGDTFAARDLWLLDPPLASDAALRDAVLHGLFSISIASPTASPVFQSFIERRRRLPPIPAAPGGCDLRRDDDGATYLWAADHDNNASTPLACSHFDPTEESVYDAFGFDAVLSLAHALHHLIEVQNRTAIVGSELRQALLLHARFEGASGAIAFTDASSADWEGHGDRTAGVSFQLYNYAEGELRGVGVWRSCGDGCSWGERWARAEGVALQYATADNTPPQQAAVVACVYGEARDEESGACVCADGFEEEPSGASCVRCEGGRTSVQGSAGCTLCADGFFRADAWTPPSECTPCPSAGVQCDGNATVATLRLASAWWRHSEHTLQVYSCRSKGEWSPCRGGGEAAEAGDGYCARGYVGPRCEVCANNSGYALYFDEVEAKCRECGDARMHLGVAVGVLLLLLLLAARVARASRGARGGCWWVVRPLQSSRKLWRHAGMGCKVKATIGLYQCVSAVPNVFAVSAPPGLEDLTRWTRLLEFNFNFDVVVPDECFGSYRSRLLIGSLWPIALVLLPAVGSVALVGARLAKRRANGDLSASLAQGCERTLPLLLIVTFLLVPSTSTRIFNTFLCVPFEYTPTETRRYLHDDLSLDCDGPEYERAKTTAYVMIALWPVGVPALYMLLLWRSRDAIRRRRPTRLSRGVTMLYHEYRPQAYWWEPVEMCRKLTLTGWVLLIDEQSELARVFVALVVSIFFLALHLLVSPFQRTEDSMVMVLVELVLILVYLCVLLIKTCNESADVCRGYGLGDSASGVYIFFVIFGLSVILLLVVGSAAKLWIEGHVPKILLVARAHSVPFHLLGAPAAALGTPLLRARHPPAHASRGGGCHAVPHVARQGGVRRDAPDDVRALTTGAAAELFIDGVFPRTLCFVQFDAAALALRWTHEHFVPLHVIDAIHYHPAERGRSRSIFSSIRTIGKSAIDSAAGKGNERASRASRASARNSRNSRNSRASSTRRAPRRLSFAGVRAAATAVRVQFSGSHGVCRTLELSFPAREAARWAHGLRCLLAAAPPRPSAAHWRWAHACIAATSERGASAPLCRAQLPALLRRANAAASRDDEVEAALRRADEWHALLALPEWMRHAPPRASQRQRALEPPHVLGLLLTLGYSSPAIARLFESYAPTGVMRAAEWRAFVDAEQREYTWRFDARAAAAWQEALRDGLTPLHFALLLLHPSNDAVGEPPAVADEASLGSPLAHYWCACSHNSYIIGDQLTGRSSADAYRRQLLQGCRHLEIDCWDGGTKPIVTHGNTLCTIEQFDEVARAIGECAFAASELPVILSLEMHCSPKQQKALTMSMINHIGDALMPYKELIATGKAATLSPLDLKGRVLVKGKVKGVKREDAVSSGEKGKLPRSIRAMRDLMRLSRSSRSIRMSSDRSSSGRQTITDSDASRRSLWLEQQSRAKRKLQASYDGTRRNATDGLYVSYLSLRTLPVAAFLAGDRAWSLPITSINEDRLLLELGVSRTERDEVEGLSIAPRDSVSAHLSEQRRSSAAIVRLALNPPPRVGFFQTRTIDWLLRPFPLGLRFSGNNMSPLPCWMAGAQHVALNMSNNDLPVQLHFALFNGTGGYVLKPEEMLRTRPKDENDDEKALWPPPREELHRTTLELLSLHILPKRGEQRPRFDGSHAACHQYAPELSGKCTPPANAEPSCPEITASVHPIGGFCAISETLPLSTAYVTEMSAPRVHGNGLRATFERTWHCVASEPHAVFLRMSVTDGGHEVAYETAVLGRLRQGYRVFQLRGALGTRIELCYLLVRITMGVELHPWATPGQLKWQLLKRHKRIVELEAELSKQQSTFAASRLNIELLSKPTLIAGEVCQSQTTDSRPVPYDATSPVESYNELAT</sequence>
<feature type="compositionally biased region" description="Low complexity" evidence="10">
    <location>
        <begin position="1871"/>
        <end position="1891"/>
    </location>
</feature>
<evidence type="ECO:0000256" key="1">
    <source>
        <dbReference type="ARBA" id="ARBA00004370"/>
    </source>
</evidence>
<dbReference type="GO" id="GO:0016020">
    <property type="term" value="C:membrane"/>
    <property type="evidence" value="ECO:0007669"/>
    <property type="project" value="UniProtKB-SubCell"/>
</dbReference>
<dbReference type="CDD" id="cd08558">
    <property type="entry name" value="PI-PLCc_eukaryota"/>
    <property type="match status" value="1"/>
</dbReference>
<dbReference type="Proteomes" id="UP001515480">
    <property type="component" value="Unassembled WGS sequence"/>
</dbReference>
<dbReference type="SUPFAM" id="SSF51695">
    <property type="entry name" value="PLC-like phosphodiesterases"/>
    <property type="match status" value="1"/>
</dbReference>
<dbReference type="InterPro" id="IPR001192">
    <property type="entry name" value="PI-PLC_fam"/>
</dbReference>
<dbReference type="GO" id="GO:0051209">
    <property type="term" value="P:release of sequestered calcium ion into cytosol"/>
    <property type="evidence" value="ECO:0007669"/>
    <property type="project" value="TreeGrafter"/>
</dbReference>
<feature type="transmembrane region" description="Helical" evidence="11">
    <location>
        <begin position="1485"/>
        <end position="1504"/>
    </location>
</feature>
<comment type="catalytic activity">
    <reaction evidence="9">
        <text>a 1,2-diacyl-sn-glycero-3-phospho-(1D-myo-inositol-4,5-bisphosphate) + H2O = 1D-myo-inositol 1,4,5-trisphosphate + a 1,2-diacyl-sn-glycerol + H(+)</text>
        <dbReference type="Rhea" id="RHEA:33179"/>
        <dbReference type="ChEBI" id="CHEBI:15377"/>
        <dbReference type="ChEBI" id="CHEBI:15378"/>
        <dbReference type="ChEBI" id="CHEBI:17815"/>
        <dbReference type="ChEBI" id="CHEBI:58456"/>
        <dbReference type="ChEBI" id="CHEBI:203600"/>
        <dbReference type="EC" id="3.1.4.11"/>
    </reaction>
</comment>
<dbReference type="SMART" id="SM00149">
    <property type="entry name" value="PLCYc"/>
    <property type="match status" value="1"/>
</dbReference>
<feature type="transmembrane region" description="Helical" evidence="11">
    <location>
        <begin position="1648"/>
        <end position="1668"/>
    </location>
</feature>
<evidence type="ECO:0000256" key="3">
    <source>
        <dbReference type="ARBA" id="ARBA00022692"/>
    </source>
</evidence>
<feature type="region of interest" description="Disordered" evidence="10">
    <location>
        <begin position="2303"/>
        <end position="2328"/>
    </location>
</feature>
<dbReference type="InterPro" id="IPR000909">
    <property type="entry name" value="PLipase_C_PInositol-sp_X_dom"/>
</dbReference>
<keyword evidence="4 9" id="KW-0378">Hydrolase</keyword>
<dbReference type="GO" id="GO:0048015">
    <property type="term" value="P:phosphatidylinositol-mediated signaling"/>
    <property type="evidence" value="ECO:0007669"/>
    <property type="project" value="TreeGrafter"/>
</dbReference>
<dbReference type="InterPro" id="IPR001828">
    <property type="entry name" value="ANF_lig-bd_rcpt"/>
</dbReference>
<keyword evidence="6 11" id="KW-1133">Transmembrane helix</keyword>
<gene>
    <name evidence="14" type="ORF">AB1Y20_011547</name>
</gene>
<dbReference type="InterPro" id="IPR017946">
    <property type="entry name" value="PLC-like_Pdiesterase_TIM-brl"/>
</dbReference>
<evidence type="ECO:0000256" key="5">
    <source>
        <dbReference type="ARBA" id="ARBA00022963"/>
    </source>
</evidence>
<evidence type="ECO:0000256" key="8">
    <source>
        <dbReference type="ARBA" id="ARBA00023136"/>
    </source>
</evidence>
<dbReference type="EMBL" id="JBGBPQ010000025">
    <property type="protein sequence ID" value="KAL1499340.1"/>
    <property type="molecule type" value="Genomic_DNA"/>
</dbReference>
<dbReference type="Pfam" id="PF00387">
    <property type="entry name" value="PI-PLC-Y"/>
    <property type="match status" value="1"/>
</dbReference>
<dbReference type="SMART" id="SM00148">
    <property type="entry name" value="PLCXc"/>
    <property type="match status" value="1"/>
</dbReference>
<dbReference type="PANTHER" id="PTHR10336:SF36">
    <property type="entry name" value="1-PHOSPHATIDYLINOSITOL 4,5-BISPHOSPHATE PHOSPHODIESTERASE BETA-4"/>
    <property type="match status" value="1"/>
</dbReference>
<dbReference type="Gene3D" id="3.40.50.2300">
    <property type="match status" value="6"/>
</dbReference>
<dbReference type="InterPro" id="IPR025997">
    <property type="entry name" value="SBP_2_dom"/>
</dbReference>
<evidence type="ECO:0000259" key="13">
    <source>
        <dbReference type="PROSITE" id="PS50008"/>
    </source>
</evidence>
<dbReference type="Pfam" id="PF01094">
    <property type="entry name" value="ANF_receptor"/>
    <property type="match status" value="1"/>
</dbReference>
<accession>A0AB34IIW7</accession>
<dbReference type="PANTHER" id="PTHR10336">
    <property type="entry name" value="PHOSPHOINOSITIDE-SPECIFIC PHOSPHOLIPASE C FAMILY PROTEIN"/>
    <property type="match status" value="1"/>
</dbReference>
<dbReference type="GO" id="GO:0016042">
    <property type="term" value="P:lipid catabolic process"/>
    <property type="evidence" value="ECO:0007669"/>
    <property type="project" value="UniProtKB-KW"/>
</dbReference>
<dbReference type="Gene3D" id="2.60.40.150">
    <property type="entry name" value="C2 domain"/>
    <property type="match status" value="1"/>
</dbReference>
<keyword evidence="5 9" id="KW-0442">Lipid degradation</keyword>
<dbReference type="PRINTS" id="PR00390">
    <property type="entry name" value="PHPHLIPASEC"/>
</dbReference>
<dbReference type="GO" id="GO:0004435">
    <property type="term" value="F:phosphatidylinositol-4,5-bisphosphate phospholipase C activity"/>
    <property type="evidence" value="ECO:0007669"/>
    <property type="project" value="UniProtKB-EC"/>
</dbReference>
<feature type="transmembrane region" description="Helical" evidence="11">
    <location>
        <begin position="1543"/>
        <end position="1563"/>
    </location>
</feature>
<feature type="signal peptide" evidence="12">
    <location>
        <begin position="1"/>
        <end position="21"/>
    </location>
</feature>
<evidence type="ECO:0000313" key="15">
    <source>
        <dbReference type="Proteomes" id="UP001515480"/>
    </source>
</evidence>
<feature type="transmembrane region" description="Helical" evidence="11">
    <location>
        <begin position="1443"/>
        <end position="1465"/>
    </location>
</feature>
<dbReference type="InterPro" id="IPR001711">
    <property type="entry name" value="PLipase_C_Pinositol-sp_Y"/>
</dbReference>
<dbReference type="Pfam" id="PF13407">
    <property type="entry name" value="Peripla_BP_4"/>
    <property type="match status" value="1"/>
</dbReference>
<dbReference type="InterPro" id="IPR035892">
    <property type="entry name" value="C2_domain_sf"/>
</dbReference>
<feature type="compositionally biased region" description="Low complexity" evidence="10">
    <location>
        <begin position="2303"/>
        <end position="2317"/>
    </location>
</feature>
<keyword evidence="7 9" id="KW-0443">Lipid metabolism</keyword>
<keyword evidence="3 11" id="KW-0812">Transmembrane</keyword>
<evidence type="ECO:0000256" key="2">
    <source>
        <dbReference type="ARBA" id="ARBA00012368"/>
    </source>
</evidence>
<proteinExistence type="predicted"/>
<feature type="region of interest" description="Disordered" evidence="10">
    <location>
        <begin position="1857"/>
        <end position="1894"/>
    </location>
</feature>
<feature type="transmembrane region" description="Helical" evidence="11">
    <location>
        <begin position="1689"/>
        <end position="1715"/>
    </location>
</feature>
<name>A0AB34IIW7_PRYPA</name>
<feature type="compositionally biased region" description="Polar residues" evidence="10">
    <location>
        <begin position="2772"/>
        <end position="2781"/>
    </location>
</feature>
<evidence type="ECO:0000256" key="4">
    <source>
        <dbReference type="ARBA" id="ARBA00022801"/>
    </source>
</evidence>
<dbReference type="PROSITE" id="PS50008">
    <property type="entry name" value="PIPLC_Y_DOMAIN"/>
    <property type="match status" value="1"/>
</dbReference>
<evidence type="ECO:0000256" key="7">
    <source>
        <dbReference type="ARBA" id="ARBA00023098"/>
    </source>
</evidence>
<keyword evidence="8 11" id="KW-0472">Membrane</keyword>
<feature type="chain" id="PRO_5044194191" description="Phosphoinositide phospholipase C" evidence="12">
    <location>
        <begin position="22"/>
        <end position="2781"/>
    </location>
</feature>
<keyword evidence="12" id="KW-0732">Signal</keyword>
<evidence type="ECO:0000256" key="11">
    <source>
        <dbReference type="SAM" id="Phobius"/>
    </source>
</evidence>